<feature type="region of interest" description="Disordered" evidence="1">
    <location>
        <begin position="607"/>
        <end position="626"/>
    </location>
</feature>
<dbReference type="SUPFAM" id="SSF53756">
    <property type="entry name" value="UDP-Glycosyltransferase/glycogen phosphorylase"/>
    <property type="match status" value="1"/>
</dbReference>
<reference evidence="4" key="1">
    <citation type="submission" date="2025-08" db="UniProtKB">
        <authorList>
            <consortium name="RefSeq"/>
        </authorList>
    </citation>
    <scope>IDENTIFICATION</scope>
    <source>
        <tissue evidence="4">Leaf</tissue>
    </source>
</reference>
<dbReference type="GeneID" id="115727213"/>
<proteinExistence type="predicted"/>
<dbReference type="PANTHER" id="PTHR48050:SF11">
    <property type="entry name" value="GLYCOSYLTRANSFERASE"/>
    <property type="match status" value="1"/>
</dbReference>
<accession>A0ABM3HG40</accession>
<evidence type="ECO:0000313" key="4">
    <source>
        <dbReference type="RefSeq" id="XP_048135562.1"/>
    </source>
</evidence>
<sequence>MSNPSESEKKNKKRANPIALFMAFGTKGDVFPIAAIAAAFGGERKDYRVFFVTHLAHRSLSAHLTKKCVTYVPISSPPVLPIQEDSSPAGSLQPPFSLQKRNITNVHRQECLSAVESIFGLEEVIAGDFILINFFALEGWNLAELFQVRCVVAAPYVVPYSAPSSFERHFRKKFPLLYEYLQEAPSGKVCWKDVTHWMWPLFEESWGYWRSDVLHLSSIPFTVSALETLQDPVTSLPMWHERDPSPPLLYGFSEDIVEHPDYWPSNVRVCGFWFIPIEWQFSCQQCLEGAAPDLEVHSKTEYPTCSVHVQLHSFLKTDNSMPLVFVGLSSIGSMGLMRNPQAFLAVLQIVTRITNYRFILFTAGHEPLQAAVLAAAAEESSSFSQRQFIEDGIILFSGQLFCFSGSIPYLWLFPKCAVAVHHGGSGSTAAALKAGIPQVICPFLLDQFYWAERMFWLGVAPEPLKRCHLLPESTDGMCIMEAANVFTGSIHTALSATVQARAADISSQIAHQDGVSEAVKILEREIVSVQLRITGRQRRIEQEIDFMALQLTTRVNPTRLPFWPTTTRLMTQKGQRNPLELHMTLLPQRGEESVLWLSSTPKKIAMRKDETKKVLEKRRQRNQNGD</sequence>
<dbReference type="Gene3D" id="3.40.50.2000">
    <property type="entry name" value="Glycogen Phosphorylase B"/>
    <property type="match status" value="2"/>
</dbReference>
<dbReference type="Proteomes" id="UP000827889">
    <property type="component" value="Chromosome 5"/>
</dbReference>
<dbReference type="RefSeq" id="XP_048135562.1">
    <property type="nucleotide sequence ID" value="XM_048279605.1"/>
</dbReference>
<dbReference type="InterPro" id="IPR010610">
    <property type="entry name" value="EryCIII-like_C"/>
</dbReference>
<dbReference type="InterPro" id="IPR050426">
    <property type="entry name" value="Glycosyltransferase_28"/>
</dbReference>
<feature type="domain" description="Erythromycin biosynthesis protein CIII-like C-terminal" evidence="2">
    <location>
        <begin position="406"/>
        <end position="459"/>
    </location>
</feature>
<feature type="compositionally biased region" description="Basic residues" evidence="1">
    <location>
        <begin position="615"/>
        <end position="626"/>
    </location>
</feature>
<evidence type="ECO:0000256" key="1">
    <source>
        <dbReference type="SAM" id="MobiDB-lite"/>
    </source>
</evidence>
<dbReference type="Pfam" id="PF06722">
    <property type="entry name" value="EryCIII-like_C"/>
    <property type="match status" value="1"/>
</dbReference>
<protein>
    <submittedName>
        <fullName evidence="4">Sterol 3-beta-glucosyltransferase isoform X1</fullName>
    </submittedName>
</protein>
<gene>
    <name evidence="4" type="primary">LOC115727213</name>
</gene>
<evidence type="ECO:0000259" key="2">
    <source>
        <dbReference type="Pfam" id="PF06722"/>
    </source>
</evidence>
<evidence type="ECO:0000313" key="3">
    <source>
        <dbReference type="Proteomes" id="UP000827889"/>
    </source>
</evidence>
<organism evidence="3 4">
    <name type="scientific">Rhodamnia argentea</name>
    <dbReference type="NCBI Taxonomy" id="178133"/>
    <lineage>
        <taxon>Eukaryota</taxon>
        <taxon>Viridiplantae</taxon>
        <taxon>Streptophyta</taxon>
        <taxon>Embryophyta</taxon>
        <taxon>Tracheophyta</taxon>
        <taxon>Spermatophyta</taxon>
        <taxon>Magnoliopsida</taxon>
        <taxon>eudicotyledons</taxon>
        <taxon>Gunneridae</taxon>
        <taxon>Pentapetalae</taxon>
        <taxon>rosids</taxon>
        <taxon>malvids</taxon>
        <taxon>Myrtales</taxon>
        <taxon>Myrtaceae</taxon>
        <taxon>Myrtoideae</taxon>
        <taxon>Myrteae</taxon>
        <taxon>Australasian group</taxon>
        <taxon>Rhodamnia</taxon>
    </lineage>
</organism>
<dbReference type="PANTHER" id="PTHR48050">
    <property type="entry name" value="STEROL 3-BETA-GLUCOSYLTRANSFERASE"/>
    <property type="match status" value="1"/>
</dbReference>
<keyword evidence="3" id="KW-1185">Reference proteome</keyword>
<name>A0ABM3HG40_9MYRT</name>